<organism evidence="5 6">
    <name type="scientific">Rubus argutus</name>
    <name type="common">Southern blackberry</name>
    <dbReference type="NCBI Taxonomy" id="59490"/>
    <lineage>
        <taxon>Eukaryota</taxon>
        <taxon>Viridiplantae</taxon>
        <taxon>Streptophyta</taxon>
        <taxon>Embryophyta</taxon>
        <taxon>Tracheophyta</taxon>
        <taxon>Spermatophyta</taxon>
        <taxon>Magnoliopsida</taxon>
        <taxon>eudicotyledons</taxon>
        <taxon>Gunneridae</taxon>
        <taxon>Pentapetalae</taxon>
        <taxon>rosids</taxon>
        <taxon>fabids</taxon>
        <taxon>Rosales</taxon>
        <taxon>Rosaceae</taxon>
        <taxon>Rosoideae</taxon>
        <taxon>Rosoideae incertae sedis</taxon>
        <taxon>Rubus</taxon>
    </lineage>
</organism>
<evidence type="ECO:0000313" key="6">
    <source>
        <dbReference type="Proteomes" id="UP001457282"/>
    </source>
</evidence>
<dbReference type="InterPro" id="IPR045250">
    <property type="entry name" value="p23-like"/>
</dbReference>
<dbReference type="GO" id="GO:0051131">
    <property type="term" value="P:chaperone-mediated protein complex assembly"/>
    <property type="evidence" value="ECO:0007669"/>
    <property type="project" value="TreeGrafter"/>
</dbReference>
<gene>
    <name evidence="5" type="ORF">M0R45_009126</name>
</gene>
<keyword evidence="2" id="KW-0963">Cytoplasm</keyword>
<comment type="caution">
    <text evidence="5">The sequence shown here is derived from an EMBL/GenBank/DDBJ whole genome shotgun (WGS) entry which is preliminary data.</text>
</comment>
<feature type="compositionally biased region" description="Polar residues" evidence="3">
    <location>
        <begin position="125"/>
        <end position="136"/>
    </location>
</feature>
<accession>A0AAW1Y422</accession>
<dbReference type="InterPro" id="IPR008978">
    <property type="entry name" value="HSP20-like_chaperone"/>
</dbReference>
<dbReference type="CDD" id="cd06465">
    <property type="entry name" value="p23_hB-ind1_like"/>
    <property type="match status" value="1"/>
</dbReference>
<name>A0AAW1Y422_RUBAR</name>
<dbReference type="Proteomes" id="UP001457282">
    <property type="component" value="Unassembled WGS sequence"/>
</dbReference>
<sequence>MSRHPSMKWAQRAEKTPYEVDFDLYDKIDVNESKVNIGLRNICYLVKKAENKWWKRLIKQEGKAHIFLKIDWDKWIDEDEELEDKGFGNDMDFSDLDFSKLSMDGGNGLDADTNLVDNGGFIINDSSRSNDTTQASADMDGDGESGDSTGADLSNGLIDDVNVDSSMGGLISNDLNLLQFAGNVNGNDDAIIYDITNTREKQRKISNEESFVVTNYGQDGSPTVEEKPPDVMVFDSYSAKIKNPENGSIEVMSYPQ</sequence>
<reference evidence="5 6" key="1">
    <citation type="journal article" date="2023" name="G3 (Bethesda)">
        <title>A chromosome-length genome assembly and annotation of blackberry (Rubus argutus, cv. 'Hillquist').</title>
        <authorList>
            <person name="Bruna T."/>
            <person name="Aryal R."/>
            <person name="Dudchenko O."/>
            <person name="Sargent D.J."/>
            <person name="Mead D."/>
            <person name="Buti M."/>
            <person name="Cavallini A."/>
            <person name="Hytonen T."/>
            <person name="Andres J."/>
            <person name="Pham M."/>
            <person name="Weisz D."/>
            <person name="Mascagni F."/>
            <person name="Usai G."/>
            <person name="Natali L."/>
            <person name="Bassil N."/>
            <person name="Fernandez G.E."/>
            <person name="Lomsadze A."/>
            <person name="Armour M."/>
            <person name="Olukolu B."/>
            <person name="Poorten T."/>
            <person name="Britton C."/>
            <person name="Davik J."/>
            <person name="Ashrafi H."/>
            <person name="Aiden E.L."/>
            <person name="Borodovsky M."/>
            <person name="Worthington M."/>
        </authorList>
    </citation>
    <scope>NUCLEOTIDE SEQUENCE [LARGE SCALE GENOMIC DNA]</scope>
    <source>
        <strain evidence="5">PI 553951</strain>
    </source>
</reference>
<protein>
    <recommendedName>
        <fullName evidence="2">Co-chaperone protein p23</fullName>
    </recommendedName>
</protein>
<dbReference type="GO" id="GO:0005829">
    <property type="term" value="C:cytosol"/>
    <property type="evidence" value="ECO:0007669"/>
    <property type="project" value="TreeGrafter"/>
</dbReference>
<comment type="subunit">
    <text evidence="2">Interacts with HSP90 in an ATP-dependent manner.</text>
</comment>
<evidence type="ECO:0000256" key="1">
    <source>
        <dbReference type="ARBA" id="ARBA00025733"/>
    </source>
</evidence>
<dbReference type="GO" id="GO:0005634">
    <property type="term" value="C:nucleus"/>
    <property type="evidence" value="ECO:0007669"/>
    <property type="project" value="UniProtKB-SubCell"/>
</dbReference>
<dbReference type="SUPFAM" id="SSF49764">
    <property type="entry name" value="HSP20-like chaperones"/>
    <property type="match status" value="1"/>
</dbReference>
<comment type="similarity">
    <text evidence="1 2">Belongs to the p23/wos2 family.</text>
</comment>
<dbReference type="GO" id="GO:0006950">
    <property type="term" value="P:response to stress"/>
    <property type="evidence" value="ECO:0007669"/>
    <property type="project" value="UniProtKB-ARBA"/>
</dbReference>
<dbReference type="EMBL" id="JBEDUW010000002">
    <property type="protein sequence ID" value="KAK9943521.1"/>
    <property type="molecule type" value="Genomic_DNA"/>
</dbReference>
<proteinExistence type="inferred from homology"/>
<evidence type="ECO:0000256" key="2">
    <source>
        <dbReference type="RuleBase" id="RU369032"/>
    </source>
</evidence>
<dbReference type="GO" id="GO:0006457">
    <property type="term" value="P:protein folding"/>
    <property type="evidence" value="ECO:0007669"/>
    <property type="project" value="TreeGrafter"/>
</dbReference>
<dbReference type="PANTHER" id="PTHR22932:SF11">
    <property type="entry name" value="CO-CHAPERONE PROTEIN P23"/>
    <property type="match status" value="1"/>
</dbReference>
<feature type="domain" description="CS" evidence="4">
    <location>
        <begin position="1"/>
        <end position="58"/>
    </location>
</feature>
<keyword evidence="2" id="KW-0539">Nucleus</keyword>
<comment type="function">
    <text evidence="2">Acts as a co-chaperone for HSP90.</text>
</comment>
<dbReference type="AlphaFoldDB" id="A0AAW1Y422"/>
<dbReference type="PANTHER" id="PTHR22932">
    <property type="entry name" value="TELOMERASE-BINDING PROTEIN P23 HSP90 CO-CHAPERONE"/>
    <property type="match status" value="1"/>
</dbReference>
<dbReference type="Gene3D" id="2.60.40.790">
    <property type="match status" value="1"/>
</dbReference>
<dbReference type="PROSITE" id="PS51203">
    <property type="entry name" value="CS"/>
    <property type="match status" value="1"/>
</dbReference>
<dbReference type="GO" id="GO:0051879">
    <property type="term" value="F:Hsp90 protein binding"/>
    <property type="evidence" value="ECO:0007669"/>
    <property type="project" value="UniProtKB-UniRule"/>
</dbReference>
<keyword evidence="2" id="KW-0143">Chaperone</keyword>
<feature type="region of interest" description="Disordered" evidence="3">
    <location>
        <begin position="125"/>
        <end position="153"/>
    </location>
</feature>
<comment type="subcellular location">
    <subcellularLocation>
        <location evidence="2">Cytoplasm</location>
    </subcellularLocation>
    <subcellularLocation>
        <location evidence="2">Nucleus</location>
    </subcellularLocation>
</comment>
<dbReference type="GO" id="GO:0051087">
    <property type="term" value="F:protein-folding chaperone binding"/>
    <property type="evidence" value="ECO:0007669"/>
    <property type="project" value="TreeGrafter"/>
</dbReference>
<dbReference type="InterPro" id="IPR007052">
    <property type="entry name" value="CS_dom"/>
</dbReference>
<evidence type="ECO:0000256" key="3">
    <source>
        <dbReference type="SAM" id="MobiDB-lite"/>
    </source>
</evidence>
<keyword evidence="6" id="KW-1185">Reference proteome</keyword>
<evidence type="ECO:0000313" key="5">
    <source>
        <dbReference type="EMBL" id="KAK9943521.1"/>
    </source>
</evidence>
<evidence type="ECO:0000259" key="4">
    <source>
        <dbReference type="PROSITE" id="PS51203"/>
    </source>
</evidence>